<dbReference type="EMBL" id="JADEVV010000005">
    <property type="protein sequence ID" value="MBE9252820.1"/>
    <property type="molecule type" value="Genomic_DNA"/>
</dbReference>
<comment type="caution">
    <text evidence="2">The sequence shown here is derived from an EMBL/GenBank/DDBJ whole genome shotgun (WGS) entry which is preliminary data.</text>
</comment>
<evidence type="ECO:0000256" key="1">
    <source>
        <dbReference type="SAM" id="Phobius"/>
    </source>
</evidence>
<dbReference type="Proteomes" id="UP000658720">
    <property type="component" value="Unassembled WGS sequence"/>
</dbReference>
<name>A0ABR9VN98_9SYNC</name>
<keyword evidence="3" id="KW-1185">Reference proteome</keyword>
<keyword evidence="1" id="KW-0812">Transmembrane</keyword>
<organism evidence="2 3">
    <name type="scientific">Synechocystis salina LEGE 00031</name>
    <dbReference type="NCBI Taxonomy" id="1828736"/>
    <lineage>
        <taxon>Bacteria</taxon>
        <taxon>Bacillati</taxon>
        <taxon>Cyanobacteriota</taxon>
        <taxon>Cyanophyceae</taxon>
        <taxon>Synechococcales</taxon>
        <taxon>Merismopediaceae</taxon>
        <taxon>Synechocystis</taxon>
    </lineage>
</organism>
<proteinExistence type="predicted"/>
<reference evidence="2 3" key="1">
    <citation type="submission" date="2020-10" db="EMBL/GenBank/DDBJ databases">
        <authorList>
            <person name="Castelo-Branco R."/>
            <person name="Eusebio N."/>
            <person name="Adriana R."/>
            <person name="Vieira A."/>
            <person name="Brugerolle De Fraissinette N."/>
            <person name="Rezende De Castro R."/>
            <person name="Schneider M.P."/>
            <person name="Vasconcelos V."/>
            <person name="Leao P.N."/>
        </authorList>
    </citation>
    <scope>NUCLEOTIDE SEQUENCE [LARGE SCALE GENOMIC DNA]</scope>
    <source>
        <strain evidence="2 3">LEGE 00031</strain>
    </source>
</reference>
<accession>A0ABR9VN98</accession>
<dbReference type="InterPro" id="IPR048028">
    <property type="entry name" value="Psb34-like"/>
</dbReference>
<protein>
    <submittedName>
        <fullName evidence="2">Ssl1498 family light-harvesting-like protein</fullName>
    </submittedName>
</protein>
<feature type="transmembrane region" description="Helical" evidence="1">
    <location>
        <begin position="34"/>
        <end position="55"/>
    </location>
</feature>
<gene>
    <name evidence="2" type="ORF">IQ217_02905</name>
</gene>
<dbReference type="RefSeq" id="WP_190597691.1">
    <property type="nucleotide sequence ID" value="NZ_JADEVV010000005.1"/>
</dbReference>
<dbReference type="Pfam" id="PF26394">
    <property type="entry name" value="Psb34"/>
    <property type="match status" value="1"/>
</dbReference>
<keyword evidence="1" id="KW-1133">Transmembrane helix</keyword>
<evidence type="ECO:0000313" key="3">
    <source>
        <dbReference type="Proteomes" id="UP000658720"/>
    </source>
</evidence>
<keyword evidence="1" id="KW-0472">Membrane</keyword>
<dbReference type="NCBIfam" id="NF033486">
    <property type="entry name" value="harvest_ssl1498"/>
    <property type="match status" value="1"/>
</dbReference>
<evidence type="ECO:0000313" key="2">
    <source>
        <dbReference type="EMBL" id="MBE9252820.1"/>
    </source>
</evidence>
<sequence length="60" mass="6299">MNYTKDDDGRLNNFAVEPRVYTADAPSKADRRNYLIMAAIAVVLVAGLIAVAVAASGAST</sequence>